<sequence>MFFNTINYLKSGNEVQRRAYQVIKKLNILNDLSRYTPTLCGTIPISIDVKGSDLDIILEVYDLKVLKDEVYSLYGNLDGFVLRELVVRSVPTIVSNFHFRGFEFELFAQPSPVQQQNAYRHMIIENNLLLKNPHIRSKIISLKEKGIKTEPAFAQVFELTGDPYDELLILGREIGIIN</sequence>
<evidence type="ECO:0000313" key="1">
    <source>
        <dbReference type="EMBL" id="MCY9698331.1"/>
    </source>
</evidence>
<protein>
    <submittedName>
        <fullName evidence="1">DUF4269 domain-containing protein</fullName>
    </submittedName>
</protein>
<accession>A0ABT4GQK0</accession>
<comment type="caution">
    <text evidence="1">The sequence shown here is derived from an EMBL/GenBank/DDBJ whole genome shotgun (WGS) entry which is preliminary data.</text>
</comment>
<reference evidence="1 2" key="1">
    <citation type="submission" date="2022-05" db="EMBL/GenBank/DDBJ databases">
        <title>Genome Sequencing of Bee-Associated Microbes.</title>
        <authorList>
            <person name="Dunlap C."/>
        </authorList>
    </citation>
    <scope>NUCLEOTIDE SEQUENCE [LARGE SCALE GENOMIC DNA]</scope>
    <source>
        <strain evidence="1 2">NRRL B-14421</strain>
    </source>
</reference>
<name>A0ABT4GQK0_9BACL</name>
<dbReference type="InterPro" id="IPR025365">
    <property type="entry name" value="DUF4269"/>
</dbReference>
<proteinExistence type="predicted"/>
<organism evidence="1 2">
    <name type="scientific">Paenibacillus alginolyticus</name>
    <dbReference type="NCBI Taxonomy" id="59839"/>
    <lineage>
        <taxon>Bacteria</taxon>
        <taxon>Bacillati</taxon>
        <taxon>Bacillota</taxon>
        <taxon>Bacilli</taxon>
        <taxon>Bacillales</taxon>
        <taxon>Paenibacillaceae</taxon>
        <taxon>Paenibacillus</taxon>
    </lineage>
</organism>
<dbReference type="RefSeq" id="WP_268618766.1">
    <property type="nucleotide sequence ID" value="NZ_JAMDMX010000236.1"/>
</dbReference>
<keyword evidence="2" id="KW-1185">Reference proteome</keyword>
<dbReference type="Proteomes" id="UP001527099">
    <property type="component" value="Unassembled WGS sequence"/>
</dbReference>
<dbReference type="EMBL" id="JAMDMX010000236">
    <property type="protein sequence ID" value="MCY9698331.1"/>
    <property type="molecule type" value="Genomic_DNA"/>
</dbReference>
<gene>
    <name evidence="1" type="ORF">M5X19_36665</name>
</gene>
<evidence type="ECO:0000313" key="2">
    <source>
        <dbReference type="Proteomes" id="UP001527099"/>
    </source>
</evidence>
<dbReference type="Pfam" id="PF14091">
    <property type="entry name" value="DUF4269"/>
    <property type="match status" value="1"/>
</dbReference>